<organism evidence="2 3">
    <name type="scientific">Buddleja alternifolia</name>
    <dbReference type="NCBI Taxonomy" id="168488"/>
    <lineage>
        <taxon>Eukaryota</taxon>
        <taxon>Viridiplantae</taxon>
        <taxon>Streptophyta</taxon>
        <taxon>Embryophyta</taxon>
        <taxon>Tracheophyta</taxon>
        <taxon>Spermatophyta</taxon>
        <taxon>Magnoliopsida</taxon>
        <taxon>eudicotyledons</taxon>
        <taxon>Gunneridae</taxon>
        <taxon>Pentapetalae</taxon>
        <taxon>asterids</taxon>
        <taxon>lamiids</taxon>
        <taxon>Lamiales</taxon>
        <taxon>Scrophulariaceae</taxon>
        <taxon>Buddlejeae</taxon>
        <taxon>Buddleja</taxon>
    </lineage>
</organism>
<reference evidence="2" key="1">
    <citation type="submission" date="2019-10" db="EMBL/GenBank/DDBJ databases">
        <authorList>
            <person name="Zhang R."/>
            <person name="Pan Y."/>
            <person name="Wang J."/>
            <person name="Ma R."/>
            <person name="Yu S."/>
        </authorList>
    </citation>
    <scope>NUCLEOTIDE SEQUENCE</scope>
    <source>
        <strain evidence="2">LA-IB0</strain>
        <tissue evidence="2">Leaf</tissue>
    </source>
</reference>
<dbReference type="PROSITE" id="PS50181">
    <property type="entry name" value="FBOX"/>
    <property type="match status" value="1"/>
</dbReference>
<comment type="caution">
    <text evidence="2">The sequence shown here is derived from an EMBL/GenBank/DDBJ whole genome shotgun (WGS) entry which is preliminary data.</text>
</comment>
<dbReference type="AlphaFoldDB" id="A0AAV6W5A8"/>
<dbReference type="InterPro" id="IPR036047">
    <property type="entry name" value="F-box-like_dom_sf"/>
</dbReference>
<name>A0AAV6W5A8_9LAMI</name>
<dbReference type="SUPFAM" id="SSF81383">
    <property type="entry name" value="F-box domain"/>
    <property type="match status" value="1"/>
</dbReference>
<evidence type="ECO:0000313" key="2">
    <source>
        <dbReference type="EMBL" id="KAG8365229.1"/>
    </source>
</evidence>
<keyword evidence="3" id="KW-1185">Reference proteome</keyword>
<dbReference type="Proteomes" id="UP000826271">
    <property type="component" value="Unassembled WGS sequence"/>
</dbReference>
<gene>
    <name evidence="2" type="ORF">BUALT_Bualt18G0082600</name>
</gene>
<protein>
    <recommendedName>
        <fullName evidence="1">F-box domain-containing protein</fullName>
    </recommendedName>
</protein>
<dbReference type="EMBL" id="WHWC01000018">
    <property type="protein sequence ID" value="KAG8365229.1"/>
    <property type="molecule type" value="Genomic_DNA"/>
</dbReference>
<proteinExistence type="predicted"/>
<accession>A0AAV6W5A8</accession>
<dbReference type="Pfam" id="PF00646">
    <property type="entry name" value="F-box"/>
    <property type="match status" value="1"/>
</dbReference>
<dbReference type="InterPro" id="IPR001810">
    <property type="entry name" value="F-box_dom"/>
</dbReference>
<sequence>MVESLMELPPNNIEQILSKLPIKSILACRCACKTLLNLTSSSNPHFHRSALFKRLPKSHLSIRLLARGLLFFTAETVLVRQCSLVCNPITKEYVRVPEVLYQKTTTSGLWLGFSPNSRVYKLCLHKWNWILDLSIRSSMKYFIVFFDFESEIFGKIDAPPGFEEITLQFRDSLTIGIVGDLLCLIDSTESLDIWVLNKCGSWNKQFSIDAVEKPPSEPPLRPLQLLSSGEMLMVSDNHNLVCYDLKRNKFKLINLHMKRDIFSVVTFVPSFVSLNDALMIRGVNSLNKIQRGCY</sequence>
<evidence type="ECO:0000313" key="3">
    <source>
        <dbReference type="Proteomes" id="UP000826271"/>
    </source>
</evidence>
<evidence type="ECO:0000259" key="1">
    <source>
        <dbReference type="PROSITE" id="PS50181"/>
    </source>
</evidence>
<dbReference type="PANTHER" id="PTHR31111:SF136">
    <property type="entry name" value="F-BOX ASSOCIATED DOMAIN-CONTAINING PROTEIN"/>
    <property type="match status" value="1"/>
</dbReference>
<dbReference type="PANTHER" id="PTHR31111">
    <property type="entry name" value="BNAA05G37150D PROTEIN-RELATED"/>
    <property type="match status" value="1"/>
</dbReference>
<feature type="domain" description="F-box" evidence="1">
    <location>
        <begin position="2"/>
        <end position="55"/>
    </location>
</feature>
<dbReference type="SMART" id="SM00256">
    <property type="entry name" value="FBOX"/>
    <property type="match status" value="1"/>
</dbReference>